<evidence type="ECO:0000313" key="7">
    <source>
        <dbReference type="Proteomes" id="UP000324479"/>
    </source>
</evidence>
<dbReference type="Gene3D" id="3.40.50.300">
    <property type="entry name" value="P-loop containing nucleotide triphosphate hydrolases"/>
    <property type="match status" value="1"/>
</dbReference>
<dbReference type="RefSeq" id="WP_150078810.1">
    <property type="nucleotide sequence ID" value="NZ_VWOX01000015.1"/>
</dbReference>
<dbReference type="SUPFAM" id="SSF52540">
    <property type="entry name" value="P-loop containing nucleoside triphosphate hydrolases"/>
    <property type="match status" value="1"/>
</dbReference>
<evidence type="ECO:0000256" key="2">
    <source>
        <dbReference type="ARBA" id="ARBA00022741"/>
    </source>
</evidence>
<protein>
    <submittedName>
        <fullName evidence="6">Type II/IV secretion system protein</fullName>
    </submittedName>
</protein>
<dbReference type="Pfam" id="PF00437">
    <property type="entry name" value="T2SSE"/>
    <property type="match status" value="1"/>
</dbReference>
<dbReference type="PANTHER" id="PTHR30258">
    <property type="entry name" value="TYPE II SECRETION SYSTEM PROTEIN GSPE-RELATED"/>
    <property type="match status" value="1"/>
</dbReference>
<dbReference type="Proteomes" id="UP000324479">
    <property type="component" value="Unassembled WGS sequence"/>
</dbReference>
<dbReference type="GO" id="GO:0016887">
    <property type="term" value="F:ATP hydrolysis activity"/>
    <property type="evidence" value="ECO:0007669"/>
    <property type="project" value="TreeGrafter"/>
</dbReference>
<dbReference type="InterPro" id="IPR027417">
    <property type="entry name" value="P-loop_NTPase"/>
</dbReference>
<dbReference type="Gene3D" id="3.30.450.90">
    <property type="match status" value="1"/>
</dbReference>
<evidence type="ECO:0000256" key="3">
    <source>
        <dbReference type="ARBA" id="ARBA00022840"/>
    </source>
</evidence>
<name>A0A5M6CXS7_9BACT</name>
<dbReference type="AlphaFoldDB" id="A0A5M6CXS7"/>
<gene>
    <name evidence="6" type="ORF">FYK55_22120</name>
</gene>
<feature type="region of interest" description="Disordered" evidence="4">
    <location>
        <begin position="1"/>
        <end position="20"/>
    </location>
</feature>
<sequence>MNNESTIDFKQLETESGETELSPPEMFAAHLIEWALERHASDLFVSDVDNAVMVSLRRLGKIEPVRKLARAYGHRLQGHLRVLAGADAGETVRPIEGRGVITTPSGSQAQLRLSSVPTLFGQDVALRLFDPARGAMRLDELGIDEEDVQTLQMLLERPSGLILVTGPVVSGKSCTLYAMLAALNDGTRKIHTIEDPIEYSLSGVMQSQINSRLSIDFPDLLSAVLRHSPDVVMIGEVRDQETARTAIRAGASGQLVLATVHSKTAAEGVEMMLQYEDKHKFLSTALIGVISQRLVKRLCPECRQEVSLGQPVAVPDRVAPRLHGAEPKLYRPGGCEVCHGDGFDSLKCIPEIMVVDQAIQDAITNRAETSQLEALAVQNGMLRLPEVALSYVLRGYTTAEEAFRVVNDPELATLAGRIAAAESPADESVN</sequence>
<evidence type="ECO:0000256" key="4">
    <source>
        <dbReference type="SAM" id="MobiDB-lite"/>
    </source>
</evidence>
<accession>A0A5M6CXS7</accession>
<keyword evidence="3" id="KW-0067">ATP-binding</keyword>
<comment type="caution">
    <text evidence="6">The sequence shown here is derived from an EMBL/GenBank/DDBJ whole genome shotgun (WGS) entry which is preliminary data.</text>
</comment>
<evidence type="ECO:0000259" key="5">
    <source>
        <dbReference type="PROSITE" id="PS00662"/>
    </source>
</evidence>
<organism evidence="6 7">
    <name type="scientific">Roseiconus nitratireducens</name>
    <dbReference type="NCBI Taxonomy" id="2605748"/>
    <lineage>
        <taxon>Bacteria</taxon>
        <taxon>Pseudomonadati</taxon>
        <taxon>Planctomycetota</taxon>
        <taxon>Planctomycetia</taxon>
        <taxon>Pirellulales</taxon>
        <taxon>Pirellulaceae</taxon>
        <taxon>Roseiconus</taxon>
    </lineage>
</organism>
<comment type="similarity">
    <text evidence="1">Belongs to the GSP E family.</text>
</comment>
<dbReference type="GO" id="GO:0005524">
    <property type="term" value="F:ATP binding"/>
    <property type="evidence" value="ECO:0007669"/>
    <property type="project" value="UniProtKB-KW"/>
</dbReference>
<evidence type="ECO:0000256" key="1">
    <source>
        <dbReference type="ARBA" id="ARBA00006611"/>
    </source>
</evidence>
<dbReference type="EMBL" id="VWOX01000015">
    <property type="protein sequence ID" value="KAA5540017.1"/>
    <property type="molecule type" value="Genomic_DNA"/>
</dbReference>
<feature type="domain" description="Bacterial type II secretion system protein E" evidence="5">
    <location>
        <begin position="225"/>
        <end position="239"/>
    </location>
</feature>
<evidence type="ECO:0000313" key="6">
    <source>
        <dbReference type="EMBL" id="KAA5540017.1"/>
    </source>
</evidence>
<reference evidence="6 7" key="1">
    <citation type="submission" date="2019-08" db="EMBL/GenBank/DDBJ databases">
        <authorList>
            <person name="Dhanesh K."/>
            <person name="Kumar G."/>
            <person name="Sasikala C."/>
            <person name="Venkata Ramana C."/>
        </authorList>
    </citation>
    <scope>NUCLEOTIDE SEQUENCE [LARGE SCALE GENOMIC DNA]</scope>
    <source>
        <strain evidence="6 7">JC645</strain>
    </source>
</reference>
<dbReference type="PROSITE" id="PS00662">
    <property type="entry name" value="T2SP_E"/>
    <property type="match status" value="1"/>
</dbReference>
<dbReference type="PANTHER" id="PTHR30258:SF2">
    <property type="entry name" value="COMG OPERON PROTEIN 1"/>
    <property type="match status" value="1"/>
</dbReference>
<keyword evidence="2" id="KW-0547">Nucleotide-binding</keyword>
<proteinExistence type="inferred from homology"/>
<dbReference type="InterPro" id="IPR001482">
    <property type="entry name" value="T2SS/T4SS_dom"/>
</dbReference>
<dbReference type="GO" id="GO:0005886">
    <property type="term" value="C:plasma membrane"/>
    <property type="evidence" value="ECO:0007669"/>
    <property type="project" value="TreeGrafter"/>
</dbReference>
<dbReference type="CDD" id="cd01129">
    <property type="entry name" value="PulE-GspE-like"/>
    <property type="match status" value="1"/>
</dbReference>
<keyword evidence="7" id="KW-1185">Reference proteome</keyword>